<dbReference type="Pfam" id="PF02769">
    <property type="entry name" value="AIRS_C"/>
    <property type="match status" value="1"/>
</dbReference>
<dbReference type="GO" id="GO:0051604">
    <property type="term" value="P:protein maturation"/>
    <property type="evidence" value="ECO:0007669"/>
    <property type="project" value="TreeGrafter"/>
</dbReference>
<dbReference type="PANTHER" id="PTHR30303">
    <property type="entry name" value="HYDROGENASE ISOENZYMES FORMATION PROTEIN HYPE"/>
    <property type="match status" value="1"/>
</dbReference>
<evidence type="ECO:0000256" key="1">
    <source>
        <dbReference type="ARBA" id="ARBA00006243"/>
    </source>
</evidence>
<comment type="caution">
    <text evidence="4">The sequence shown here is derived from an EMBL/GenBank/DDBJ whole genome shotgun (WGS) entry which is preliminary data.</text>
</comment>
<evidence type="ECO:0000313" key="4">
    <source>
        <dbReference type="EMBL" id="HER44319.1"/>
    </source>
</evidence>
<dbReference type="NCBIfam" id="TIGR02124">
    <property type="entry name" value="hypE"/>
    <property type="match status" value="1"/>
</dbReference>
<dbReference type="SUPFAM" id="SSF55326">
    <property type="entry name" value="PurM N-terminal domain-like"/>
    <property type="match status" value="1"/>
</dbReference>
<organism evidence="4">
    <name type="scientific">Eiseniibacteriota bacterium</name>
    <dbReference type="NCBI Taxonomy" id="2212470"/>
    <lineage>
        <taxon>Bacteria</taxon>
        <taxon>Candidatus Eiseniibacteriota</taxon>
    </lineage>
</organism>
<dbReference type="SUPFAM" id="SSF56042">
    <property type="entry name" value="PurM C-terminal domain-like"/>
    <property type="match status" value="1"/>
</dbReference>
<feature type="non-terminal residue" evidence="4">
    <location>
        <position position="1"/>
    </location>
</feature>
<accession>A0A7V2AW28</accession>
<dbReference type="InterPro" id="IPR011854">
    <property type="entry name" value="HypE"/>
</dbReference>
<dbReference type="Gene3D" id="3.90.650.10">
    <property type="entry name" value="PurM-like C-terminal domain"/>
    <property type="match status" value="1"/>
</dbReference>
<feature type="domain" description="PurM-like N-terminal" evidence="2">
    <location>
        <begin position="5"/>
        <end position="50"/>
    </location>
</feature>
<dbReference type="Gene3D" id="3.30.1330.10">
    <property type="entry name" value="PurM-like, N-terminal domain"/>
    <property type="match status" value="1"/>
</dbReference>
<reference evidence="4" key="1">
    <citation type="journal article" date="2020" name="mSystems">
        <title>Genome- and Community-Level Interaction Insights into Carbon Utilization and Element Cycling Functions of Hydrothermarchaeota in Hydrothermal Sediment.</title>
        <authorList>
            <person name="Zhou Z."/>
            <person name="Liu Y."/>
            <person name="Xu W."/>
            <person name="Pan J."/>
            <person name="Luo Z.H."/>
            <person name="Li M."/>
        </authorList>
    </citation>
    <scope>NUCLEOTIDE SEQUENCE [LARGE SCALE GENOMIC DNA]</scope>
    <source>
        <strain evidence="4">SpSt-1233</strain>
    </source>
</reference>
<dbReference type="InterPro" id="IPR010918">
    <property type="entry name" value="PurM-like_C_dom"/>
</dbReference>
<evidence type="ECO:0000259" key="2">
    <source>
        <dbReference type="Pfam" id="PF00586"/>
    </source>
</evidence>
<feature type="domain" description="PurM-like C-terminal" evidence="3">
    <location>
        <begin position="62"/>
        <end position="213"/>
    </location>
</feature>
<sequence>FRIDALEGIVRSIGAAAREANVRIVTGDTKVVDRGKADGLYINTSGIGVVPDGVDVSSRNARAGDAVLVNGPIGEHGLAIMSLREGIEFGSDLESDTAPLSELICPMLETVGGVRAMRDATRGGVAAVLNEIARDSGVCIRIEEEAVPVSGPVRNGCELMGYDPLHIANEGKFIAIVARESAEEALAFMRAHPLGRGAAVIGRVEAEPPNYVIMKTALGGERVVDLPYGDLLPRIC</sequence>
<dbReference type="InterPro" id="IPR036921">
    <property type="entry name" value="PurM-like_N_sf"/>
</dbReference>
<dbReference type="Proteomes" id="UP000886069">
    <property type="component" value="Unassembled WGS sequence"/>
</dbReference>
<dbReference type="EMBL" id="DSEC01000554">
    <property type="protein sequence ID" value="HER44319.1"/>
    <property type="molecule type" value="Genomic_DNA"/>
</dbReference>
<proteinExistence type="inferred from homology"/>
<evidence type="ECO:0000259" key="3">
    <source>
        <dbReference type="Pfam" id="PF02769"/>
    </source>
</evidence>
<comment type="similarity">
    <text evidence="1">Belongs to the HypE family.</text>
</comment>
<dbReference type="Pfam" id="PF00586">
    <property type="entry name" value="AIRS"/>
    <property type="match status" value="1"/>
</dbReference>
<dbReference type="PANTHER" id="PTHR30303:SF0">
    <property type="entry name" value="CARBAMOYL DEHYDRATASE HYPE"/>
    <property type="match status" value="1"/>
</dbReference>
<protein>
    <submittedName>
        <fullName evidence="4">Hydrogenase expression/formation protein HypE</fullName>
    </submittedName>
</protein>
<gene>
    <name evidence="4" type="primary">hypE</name>
    <name evidence="4" type="ORF">ENO08_07660</name>
</gene>
<dbReference type="InterPro" id="IPR016188">
    <property type="entry name" value="PurM-like_N"/>
</dbReference>
<dbReference type="InterPro" id="IPR036676">
    <property type="entry name" value="PurM-like_C_sf"/>
</dbReference>
<name>A0A7V2AW28_UNCEI</name>
<dbReference type="AlphaFoldDB" id="A0A7V2AW28"/>